<proteinExistence type="predicted"/>
<feature type="domain" description="Ig-like" evidence="1">
    <location>
        <begin position="1"/>
        <end position="55"/>
    </location>
</feature>
<evidence type="ECO:0000313" key="2">
    <source>
        <dbReference type="EMBL" id="NMU26508.1"/>
    </source>
</evidence>
<sequence length="68" mass="7115">NASLDTVQGVASLPVGSAVSSSMAPENQAEYTLGFSISDEAGNQTEISRVSTIDKVVPHVWTEVFDSS</sequence>
<name>A0A7Y0X655_VIBPH</name>
<reference evidence="2 3" key="1">
    <citation type="submission" date="2020-04" db="EMBL/GenBank/DDBJ databases">
        <title>Whole-genome sequencing of Vibrio spp. from China reveals different genetic environments of blaCTX-M-14 among diverse lineages.</title>
        <authorList>
            <person name="Zheng Z."/>
            <person name="Ye L."/>
            <person name="Chen S."/>
        </authorList>
    </citation>
    <scope>NUCLEOTIDE SEQUENCE [LARGE SCALE GENOMIC DNA]</scope>
    <source>
        <strain evidence="2 3">Vb0574</strain>
    </source>
</reference>
<dbReference type="InterPro" id="IPR022038">
    <property type="entry name" value="Ig-like_bact"/>
</dbReference>
<evidence type="ECO:0000259" key="1">
    <source>
        <dbReference type="Pfam" id="PF12245"/>
    </source>
</evidence>
<evidence type="ECO:0000313" key="3">
    <source>
        <dbReference type="Proteomes" id="UP000555836"/>
    </source>
</evidence>
<comment type="caution">
    <text evidence="2">The sequence shown here is derived from an EMBL/GenBank/DDBJ whole genome shotgun (WGS) entry which is preliminary data.</text>
</comment>
<dbReference type="Proteomes" id="UP000555836">
    <property type="component" value="Unassembled WGS sequence"/>
</dbReference>
<protein>
    <recommendedName>
        <fullName evidence="1">Ig-like domain-containing protein</fullName>
    </recommendedName>
</protein>
<dbReference type="AlphaFoldDB" id="A0A7Y0X655"/>
<accession>A0A7Y0X655</accession>
<dbReference type="Pfam" id="PF12245">
    <property type="entry name" value="Big_3_2"/>
    <property type="match status" value="1"/>
</dbReference>
<organism evidence="2 3">
    <name type="scientific">Vibrio parahaemolyticus</name>
    <dbReference type="NCBI Taxonomy" id="670"/>
    <lineage>
        <taxon>Bacteria</taxon>
        <taxon>Pseudomonadati</taxon>
        <taxon>Pseudomonadota</taxon>
        <taxon>Gammaproteobacteria</taxon>
        <taxon>Vibrionales</taxon>
        <taxon>Vibrionaceae</taxon>
        <taxon>Vibrio</taxon>
    </lineage>
</organism>
<dbReference type="EMBL" id="JABCLD010001212">
    <property type="protein sequence ID" value="NMU26508.1"/>
    <property type="molecule type" value="Genomic_DNA"/>
</dbReference>
<gene>
    <name evidence="2" type="ORF">HKB21_12835</name>
</gene>
<feature type="non-terminal residue" evidence="2">
    <location>
        <position position="1"/>
    </location>
</feature>